<evidence type="ECO:0000256" key="7">
    <source>
        <dbReference type="ARBA" id="ARBA00023014"/>
    </source>
</evidence>
<feature type="domain" description="Radical SAM core" evidence="8">
    <location>
        <begin position="155"/>
        <end position="383"/>
    </location>
</feature>
<evidence type="ECO:0000256" key="4">
    <source>
        <dbReference type="ARBA" id="ARBA00022691"/>
    </source>
</evidence>
<dbReference type="PANTHER" id="PTHR43409:SF7">
    <property type="entry name" value="BLL1977 PROTEIN"/>
    <property type="match status" value="1"/>
</dbReference>
<evidence type="ECO:0000256" key="3">
    <source>
        <dbReference type="ARBA" id="ARBA00022679"/>
    </source>
</evidence>
<evidence type="ECO:0000256" key="5">
    <source>
        <dbReference type="ARBA" id="ARBA00022723"/>
    </source>
</evidence>
<keyword evidence="4" id="KW-0949">S-adenosyl-L-methionine</keyword>
<dbReference type="SFLD" id="SFLDG01082">
    <property type="entry name" value="B12-binding_domain_containing"/>
    <property type="match status" value="1"/>
</dbReference>
<dbReference type="RefSeq" id="WP_037298371.1">
    <property type="nucleotide sequence ID" value="NZ_ATAX01000021.1"/>
</dbReference>
<keyword evidence="3" id="KW-0808">Transferase</keyword>
<dbReference type="Gene3D" id="3.40.50.280">
    <property type="entry name" value="Cobalamin-binding domain"/>
    <property type="match status" value="1"/>
</dbReference>
<accession>W7URI5</accession>
<dbReference type="PANTHER" id="PTHR43409">
    <property type="entry name" value="ANAEROBIC MAGNESIUM-PROTOPORPHYRIN IX MONOMETHYL ESTER CYCLASE-RELATED"/>
    <property type="match status" value="1"/>
</dbReference>
<evidence type="ECO:0000313" key="10">
    <source>
        <dbReference type="Proteomes" id="UP000019365"/>
    </source>
</evidence>
<dbReference type="GO" id="GO:0051539">
    <property type="term" value="F:4 iron, 4 sulfur cluster binding"/>
    <property type="evidence" value="ECO:0007669"/>
    <property type="project" value="UniProtKB-KW"/>
</dbReference>
<dbReference type="InterPro" id="IPR006638">
    <property type="entry name" value="Elp3/MiaA/NifB-like_rSAM"/>
</dbReference>
<dbReference type="InterPro" id="IPR058240">
    <property type="entry name" value="rSAM_sf"/>
</dbReference>
<dbReference type="InterPro" id="IPR007197">
    <property type="entry name" value="rSAM"/>
</dbReference>
<gene>
    <name evidence="9" type="ORF">RF007C_00205</name>
</gene>
<dbReference type="OrthoDB" id="9801424at2"/>
<dbReference type="PROSITE" id="PS51918">
    <property type="entry name" value="RADICAL_SAM"/>
    <property type="match status" value="1"/>
</dbReference>
<keyword evidence="7" id="KW-0411">Iron-sulfur</keyword>
<dbReference type="EMBL" id="ATAX01000021">
    <property type="protein sequence ID" value="EWM54059.1"/>
    <property type="molecule type" value="Genomic_DNA"/>
</dbReference>
<sequence length="460" mass="53375">MKLTLIKPNIGRREHSLYVDEGRMEPLPLGILAALTPDDVEVVLYDDRMEPIPYDEPTDLVAITVETFTARRAYEISSEYRNRGVKVVMGGMHAMLIPEEVAGHCDILIVGDAENVWETMINDFRSGRHKKRYDAEQPPYPQKNIIARRDIFEGKGYLPITLLQFTRGCSHKCSFCASSVYFKAHHYCRPVEDVIREIKSQKRKLLFFVDDNIVCNRQKAKELFRALIPLKIRWVSQGSMDMLQDNELMELMVKSGCLGLVIGFESISPECISAMNKLTNTRASGDMYRSEIKQLRKWGLQTWAAFTVGHDGDTIESIRATCDFAIRNKFTFAAFNILMPYPNTPLYEKLRSENRLLYDGKWWLHEDYRFNYSSIVPKNMTPDELTETAFECRRRFNSIGSIIKRAFELHTNMRTPYRFITYLLYNPLFRKEVFKKQGLHFGLSDNNKEKSDEGNNKTDT</sequence>
<evidence type="ECO:0000259" key="8">
    <source>
        <dbReference type="PROSITE" id="PS51918"/>
    </source>
</evidence>
<comment type="cofactor">
    <cofactor evidence="1">
        <name>[4Fe-4S] cluster</name>
        <dbReference type="ChEBI" id="CHEBI:49883"/>
    </cofactor>
</comment>
<dbReference type="GO" id="GO:0003824">
    <property type="term" value="F:catalytic activity"/>
    <property type="evidence" value="ECO:0007669"/>
    <property type="project" value="InterPro"/>
</dbReference>
<keyword evidence="2" id="KW-0489">Methyltransferase</keyword>
<keyword evidence="6" id="KW-0408">Iron</keyword>
<dbReference type="Pfam" id="PF04055">
    <property type="entry name" value="Radical_SAM"/>
    <property type="match status" value="1"/>
</dbReference>
<evidence type="ECO:0000256" key="1">
    <source>
        <dbReference type="ARBA" id="ARBA00001966"/>
    </source>
</evidence>
<dbReference type="GO" id="GO:0046872">
    <property type="term" value="F:metal ion binding"/>
    <property type="evidence" value="ECO:0007669"/>
    <property type="project" value="UniProtKB-KW"/>
</dbReference>
<protein>
    <recommendedName>
        <fullName evidence="8">Radical SAM core domain-containing protein</fullName>
    </recommendedName>
</protein>
<name>W7URI5_RUMFL</name>
<keyword evidence="10" id="KW-1185">Reference proteome</keyword>
<dbReference type="InterPro" id="IPR034466">
    <property type="entry name" value="Methyltransferase_Class_B"/>
</dbReference>
<dbReference type="GO" id="GO:0005829">
    <property type="term" value="C:cytosol"/>
    <property type="evidence" value="ECO:0007669"/>
    <property type="project" value="TreeGrafter"/>
</dbReference>
<dbReference type="eggNOG" id="COG1032">
    <property type="taxonomic scope" value="Bacteria"/>
</dbReference>
<dbReference type="SFLD" id="SFLDG01123">
    <property type="entry name" value="methyltransferase_(Class_B)"/>
    <property type="match status" value="1"/>
</dbReference>
<evidence type="ECO:0000313" key="9">
    <source>
        <dbReference type="EMBL" id="EWM54059.1"/>
    </source>
</evidence>
<dbReference type="Gene3D" id="3.80.30.20">
    <property type="entry name" value="tm_1862 like domain"/>
    <property type="match status" value="1"/>
</dbReference>
<evidence type="ECO:0000256" key="6">
    <source>
        <dbReference type="ARBA" id="ARBA00023004"/>
    </source>
</evidence>
<comment type="caution">
    <text evidence="9">The sequence shown here is derived from an EMBL/GenBank/DDBJ whole genome shotgun (WGS) entry which is preliminary data.</text>
</comment>
<organism evidence="9 10">
    <name type="scientific">Ruminococcus flavefaciens 007c</name>
    <dbReference type="NCBI Taxonomy" id="1341157"/>
    <lineage>
        <taxon>Bacteria</taxon>
        <taxon>Bacillati</taxon>
        <taxon>Bacillota</taxon>
        <taxon>Clostridia</taxon>
        <taxon>Eubacteriales</taxon>
        <taxon>Oscillospiraceae</taxon>
        <taxon>Ruminococcus</taxon>
    </lineage>
</organism>
<dbReference type="SUPFAM" id="SSF102114">
    <property type="entry name" value="Radical SAM enzymes"/>
    <property type="match status" value="1"/>
</dbReference>
<dbReference type="CDD" id="cd01335">
    <property type="entry name" value="Radical_SAM"/>
    <property type="match status" value="1"/>
</dbReference>
<keyword evidence="5" id="KW-0479">Metal-binding</keyword>
<dbReference type="PATRIC" id="fig|1341157.4.peg.1299"/>
<dbReference type="Proteomes" id="UP000019365">
    <property type="component" value="Unassembled WGS sequence"/>
</dbReference>
<proteinExistence type="predicted"/>
<evidence type="ECO:0000256" key="2">
    <source>
        <dbReference type="ARBA" id="ARBA00022603"/>
    </source>
</evidence>
<dbReference type="SFLD" id="SFLDS00029">
    <property type="entry name" value="Radical_SAM"/>
    <property type="match status" value="1"/>
</dbReference>
<dbReference type="AlphaFoldDB" id="W7URI5"/>
<dbReference type="InterPro" id="IPR051198">
    <property type="entry name" value="BchE-like"/>
</dbReference>
<dbReference type="SMART" id="SM00729">
    <property type="entry name" value="Elp3"/>
    <property type="match status" value="1"/>
</dbReference>
<dbReference type="InterPro" id="IPR023404">
    <property type="entry name" value="rSAM_horseshoe"/>
</dbReference>
<reference evidence="9 10" key="1">
    <citation type="journal article" date="2014" name="PLoS ONE">
        <title>Rumen cellulosomics: divergent fiber-degrading strategies revealed by comparative genome-wide analysis of six ruminococcal strains.</title>
        <authorList>
            <person name="Dassa B."/>
            <person name="Borovok I."/>
            <person name="Ruimy-Israeli V."/>
            <person name="Lamed R."/>
            <person name="Flint H.J."/>
            <person name="Duncan S.H."/>
            <person name="Henrissat B."/>
            <person name="Coutinho P."/>
            <person name="Morrison M."/>
            <person name="Mosoni P."/>
            <person name="Yeoman C.J."/>
            <person name="White B.A."/>
            <person name="Bayer E.A."/>
        </authorList>
    </citation>
    <scope>NUCLEOTIDE SEQUENCE [LARGE SCALE GENOMIC DNA]</scope>
    <source>
        <strain evidence="9 10">007c</strain>
    </source>
</reference>